<dbReference type="AlphaFoldDB" id="A0A2J6T921"/>
<evidence type="ECO:0000313" key="2">
    <source>
        <dbReference type="Proteomes" id="UP000235371"/>
    </source>
</evidence>
<dbReference type="PANTHER" id="PTHR24148:SF64">
    <property type="entry name" value="HETEROKARYON INCOMPATIBILITY DOMAIN-CONTAINING PROTEIN"/>
    <property type="match status" value="1"/>
</dbReference>
<dbReference type="RefSeq" id="XP_024736405.1">
    <property type="nucleotide sequence ID" value="XM_024874852.1"/>
</dbReference>
<dbReference type="OrthoDB" id="5430496at2759"/>
<dbReference type="PANTHER" id="PTHR24148">
    <property type="entry name" value="ANKYRIN REPEAT DOMAIN-CONTAINING PROTEIN 39 HOMOLOG-RELATED"/>
    <property type="match status" value="1"/>
</dbReference>
<dbReference type="GeneID" id="36582932"/>
<organism evidence="1 2">
    <name type="scientific">Hyaloscypha bicolor E</name>
    <dbReference type="NCBI Taxonomy" id="1095630"/>
    <lineage>
        <taxon>Eukaryota</taxon>
        <taxon>Fungi</taxon>
        <taxon>Dikarya</taxon>
        <taxon>Ascomycota</taxon>
        <taxon>Pezizomycotina</taxon>
        <taxon>Leotiomycetes</taxon>
        <taxon>Helotiales</taxon>
        <taxon>Hyaloscyphaceae</taxon>
        <taxon>Hyaloscypha</taxon>
        <taxon>Hyaloscypha bicolor</taxon>
    </lineage>
</organism>
<accession>A0A2J6T921</accession>
<name>A0A2J6T921_9HELO</name>
<sequence length="108" mass="11890">MFNIWSGRAKAPEGAGSFTEPFVSAVLRASHNRRFCITSKGYMVLAPAEAVQGDLACVLLGGQTPFILRPTSGNFHLVGACYVHGIMYRGAMEEWRAGKYEMQDFVLE</sequence>
<dbReference type="InParanoid" id="A0A2J6T921"/>
<dbReference type="STRING" id="1095630.A0A2J6T921"/>
<keyword evidence="2" id="KW-1185">Reference proteome</keyword>
<dbReference type="Pfam" id="PF26639">
    <property type="entry name" value="Het-6_barrel"/>
    <property type="match status" value="1"/>
</dbReference>
<gene>
    <name evidence="1" type="ORF">K444DRAFT_529878</name>
</gene>
<proteinExistence type="predicted"/>
<evidence type="ECO:0000313" key="1">
    <source>
        <dbReference type="EMBL" id="PMD59501.1"/>
    </source>
</evidence>
<dbReference type="InterPro" id="IPR052895">
    <property type="entry name" value="HetReg/Transcr_Mod"/>
</dbReference>
<protein>
    <recommendedName>
        <fullName evidence="3">Heterokaryon incompatibility domain-containing protein</fullName>
    </recommendedName>
</protein>
<dbReference type="EMBL" id="KZ613813">
    <property type="protein sequence ID" value="PMD59501.1"/>
    <property type="molecule type" value="Genomic_DNA"/>
</dbReference>
<dbReference type="Proteomes" id="UP000235371">
    <property type="component" value="Unassembled WGS sequence"/>
</dbReference>
<reference evidence="1 2" key="1">
    <citation type="submission" date="2016-04" db="EMBL/GenBank/DDBJ databases">
        <title>A degradative enzymes factory behind the ericoid mycorrhizal symbiosis.</title>
        <authorList>
            <consortium name="DOE Joint Genome Institute"/>
            <person name="Martino E."/>
            <person name="Morin E."/>
            <person name="Grelet G."/>
            <person name="Kuo A."/>
            <person name="Kohler A."/>
            <person name="Daghino S."/>
            <person name="Barry K."/>
            <person name="Choi C."/>
            <person name="Cichocki N."/>
            <person name="Clum A."/>
            <person name="Copeland A."/>
            <person name="Hainaut M."/>
            <person name="Haridas S."/>
            <person name="Labutti K."/>
            <person name="Lindquist E."/>
            <person name="Lipzen A."/>
            <person name="Khouja H.-R."/>
            <person name="Murat C."/>
            <person name="Ohm R."/>
            <person name="Olson A."/>
            <person name="Spatafora J."/>
            <person name="Veneault-Fourrey C."/>
            <person name="Henrissat B."/>
            <person name="Grigoriev I."/>
            <person name="Martin F."/>
            <person name="Perotto S."/>
        </authorList>
    </citation>
    <scope>NUCLEOTIDE SEQUENCE [LARGE SCALE GENOMIC DNA]</scope>
    <source>
        <strain evidence="1 2">E</strain>
    </source>
</reference>
<evidence type="ECO:0008006" key="3">
    <source>
        <dbReference type="Google" id="ProtNLM"/>
    </source>
</evidence>